<reference evidence="2" key="1">
    <citation type="submission" date="2023-10" db="EMBL/GenBank/DDBJ databases">
        <title>Chromosome-level genome of the transformable northern wattle, Acacia crassicarpa.</title>
        <authorList>
            <person name="Massaro I."/>
            <person name="Sinha N.R."/>
            <person name="Poethig S."/>
            <person name="Leichty A.R."/>
        </authorList>
    </citation>
    <scope>NUCLEOTIDE SEQUENCE</scope>
    <source>
        <strain evidence="2">Acra3RX</strain>
        <tissue evidence="2">Leaf</tissue>
    </source>
</reference>
<feature type="region of interest" description="Disordered" evidence="1">
    <location>
        <begin position="266"/>
        <end position="288"/>
    </location>
</feature>
<feature type="compositionally biased region" description="Basic and acidic residues" evidence="1">
    <location>
        <begin position="231"/>
        <end position="242"/>
    </location>
</feature>
<dbReference type="InterPro" id="IPR040276">
    <property type="entry name" value="At4g26450-like"/>
</dbReference>
<gene>
    <name evidence="2" type="ORF">QN277_016348</name>
</gene>
<dbReference type="PANTHER" id="PTHR36056">
    <property type="entry name" value="PROTEIN, PUTATIVE-RELATED"/>
    <property type="match status" value="1"/>
</dbReference>
<feature type="region of interest" description="Disordered" evidence="1">
    <location>
        <begin position="167"/>
        <end position="254"/>
    </location>
</feature>
<feature type="compositionally biased region" description="Basic and acidic residues" evidence="1">
    <location>
        <begin position="273"/>
        <end position="288"/>
    </location>
</feature>
<evidence type="ECO:0000313" key="3">
    <source>
        <dbReference type="Proteomes" id="UP001293593"/>
    </source>
</evidence>
<keyword evidence="3" id="KW-1185">Reference proteome</keyword>
<feature type="compositionally biased region" description="Basic and acidic residues" evidence="1">
    <location>
        <begin position="167"/>
        <end position="195"/>
    </location>
</feature>
<dbReference type="PANTHER" id="PTHR36056:SF1">
    <property type="entry name" value="PROTEIN, PUTATIVE-RELATED"/>
    <property type="match status" value="1"/>
</dbReference>
<comment type="caution">
    <text evidence="2">The sequence shown here is derived from an EMBL/GenBank/DDBJ whole genome shotgun (WGS) entry which is preliminary data.</text>
</comment>
<feature type="region of interest" description="Disordered" evidence="1">
    <location>
        <begin position="35"/>
        <end position="59"/>
    </location>
</feature>
<evidence type="ECO:0000256" key="1">
    <source>
        <dbReference type="SAM" id="MobiDB-lite"/>
    </source>
</evidence>
<sequence length="726" mass="79180">MHARQRSPGNGYRSGSMGMGMNLAEGSIRGGHGFYGNRDGGFGRGPGNPKAFGHTSQPPFRKGDIFMEAGRLAAEYLVSQGLLPPSTLSIKLNSSSFKKHSSEFRAQDGDTSQLPAEGRTSALARLGSSVSDTSAGRRKFVSDDFKDKVRRRGGSFRSNGFDWGRDFKRSGSWSDRPRVSPERKDNDDTGTKPHDEEEEQQAVGTENGTQNSNSIGYVPKSEDGGELNSGTDKEPSTSEMELKVGSSTSANNTYNRDGELIKVSNNLDNRNAGGKEMEDSTCDDIEKPGVSKNFSVPLTDQESNTSSRVCTDLLTLCKSVKVPTKTRSSLTCRGLKVDPLRNNGSEKIQDNVSTEGPEISAEEFVKGSSSIDLQSDKTSDLKHLDSEVNKVQSVLAADNVKDLVTTCNVEQVPSVSLQSCQDKAYVYSNNLEASPRLPEYGSSISMVEERGEKRAADADDGREETKKLKDWLPSFVPRTKDYFIHDKAMEKNSGEDEISPLDNMTLNPVHGSLISNPQFTQGGSRPFLQCSEEKQSLPSSFRTCDLNLMETSELHDNHDDDPILIYPSISETKKETEPVDIDLSISHASVSGAFSTCATGSKEIEIIDLESDSGQEGRPADNKERKTDAMFAGLEGFSNHAQNATELHDVQDGGYGLMLSELLGSDFPNCSSVPGDMNSVHNEMGLHNGPGAIGEDDSIYMTLGEIPLSFLQNWEQPPTQEYEKHF</sequence>
<feature type="compositionally biased region" description="Polar residues" evidence="1">
    <location>
        <begin position="202"/>
        <end position="215"/>
    </location>
</feature>
<feature type="compositionally biased region" description="Polar residues" evidence="1">
    <location>
        <begin position="245"/>
        <end position="254"/>
    </location>
</feature>
<proteinExistence type="predicted"/>
<feature type="compositionally biased region" description="Gly residues" evidence="1">
    <location>
        <begin position="35"/>
        <end position="46"/>
    </location>
</feature>
<name>A0AAE1TBE5_9FABA</name>
<dbReference type="AlphaFoldDB" id="A0AAE1TBE5"/>
<dbReference type="EMBL" id="JAWXYG010000003">
    <property type="protein sequence ID" value="KAK4278511.1"/>
    <property type="molecule type" value="Genomic_DNA"/>
</dbReference>
<accession>A0AAE1TBE5</accession>
<evidence type="ECO:0000313" key="2">
    <source>
        <dbReference type="EMBL" id="KAK4278511.1"/>
    </source>
</evidence>
<protein>
    <submittedName>
        <fullName evidence="2">Uncharacterized protein</fullName>
    </submittedName>
</protein>
<organism evidence="2 3">
    <name type="scientific">Acacia crassicarpa</name>
    <name type="common">northern wattle</name>
    <dbReference type="NCBI Taxonomy" id="499986"/>
    <lineage>
        <taxon>Eukaryota</taxon>
        <taxon>Viridiplantae</taxon>
        <taxon>Streptophyta</taxon>
        <taxon>Embryophyta</taxon>
        <taxon>Tracheophyta</taxon>
        <taxon>Spermatophyta</taxon>
        <taxon>Magnoliopsida</taxon>
        <taxon>eudicotyledons</taxon>
        <taxon>Gunneridae</taxon>
        <taxon>Pentapetalae</taxon>
        <taxon>rosids</taxon>
        <taxon>fabids</taxon>
        <taxon>Fabales</taxon>
        <taxon>Fabaceae</taxon>
        <taxon>Caesalpinioideae</taxon>
        <taxon>mimosoid clade</taxon>
        <taxon>Acacieae</taxon>
        <taxon>Acacia</taxon>
    </lineage>
</organism>
<dbReference type="Proteomes" id="UP001293593">
    <property type="component" value="Unassembled WGS sequence"/>
</dbReference>